<evidence type="ECO:0000313" key="2">
    <source>
        <dbReference type="Proteomes" id="UP001652620"/>
    </source>
</evidence>
<dbReference type="Proteomes" id="UP001652620">
    <property type="component" value="Chromosome 4"/>
</dbReference>
<proteinExistence type="predicted"/>
<dbReference type="InterPro" id="IPR015897">
    <property type="entry name" value="CHK_kinase-like"/>
</dbReference>
<protein>
    <submittedName>
        <fullName evidence="3">Uncharacterized protein LOC105234046</fullName>
    </submittedName>
</protein>
<dbReference type="PANTHER" id="PTHR11012:SF56">
    <property type="entry name" value="CHK KINASE-LIKE DOMAIN-CONTAINING PROTEIN-RELATED"/>
    <property type="match status" value="1"/>
</dbReference>
<feature type="domain" description="CHK kinase-like" evidence="1">
    <location>
        <begin position="137"/>
        <end position="336"/>
    </location>
</feature>
<dbReference type="InParanoid" id="A0A6I9VRR0"/>
<dbReference type="AlphaFoldDB" id="A0A6I9VRR0"/>
<evidence type="ECO:0000259" key="1">
    <source>
        <dbReference type="SMART" id="SM00587"/>
    </source>
</evidence>
<sequence length="424" mass="49251">MLIKNPNNIFVPDYLDENFFVAALEEGLREIDLTINEITFEWGTNPGDNYCSRIYRVSVAYERLADDDDEPPIREQRSLIVKSIPISEDTRFLEDVGVFLKEKLAYLDVLPRLQILVGGPKFGATCLYAIKAPTRTIVFTDLKPEGFVVASRQDQLDWAHCELILQQTARLHATSMVLAQRDPDITKRMVDGMLCKKTVLKSDLFKNMAGSSLKHLAYNAAKWPGFEKIAQKLHYFHDNFKPICAHLADRREGDRIIVMNHGDLWTTNFMYAYDDPKQPAKPTRAIFVDFQLNFYGSPACDLNFFLNTSVRLNVLKDRRDDLINVYYKTFKETLEFLHYENIPTLEDLKYELRARELYGLFALFGFLPIITMPRELSEDSSFESFFDDESVRLKYKKVFAQEHLQAQLKYGLKRLEDMGVFDEF</sequence>
<dbReference type="SMART" id="SM00587">
    <property type="entry name" value="CHK"/>
    <property type="match status" value="1"/>
</dbReference>
<dbReference type="InterPro" id="IPR004119">
    <property type="entry name" value="EcKL"/>
</dbReference>
<keyword evidence="2" id="KW-1185">Reference proteome</keyword>
<dbReference type="KEGG" id="bdr:105234046"/>
<dbReference type="SUPFAM" id="SSF56112">
    <property type="entry name" value="Protein kinase-like (PK-like)"/>
    <property type="match status" value="1"/>
</dbReference>
<gene>
    <name evidence="3" type="primary">LOC105234046</name>
</gene>
<dbReference type="RefSeq" id="XP_011214552.2">
    <property type="nucleotide sequence ID" value="XM_011216250.4"/>
</dbReference>
<name>A0A6I9VRR0_BACDO</name>
<accession>A0A6I9VRR0</accession>
<dbReference type="OrthoDB" id="8250698at2759"/>
<evidence type="ECO:0000313" key="3">
    <source>
        <dbReference type="RefSeq" id="XP_011214552.2"/>
    </source>
</evidence>
<dbReference type="GeneID" id="105234046"/>
<dbReference type="InterPro" id="IPR011009">
    <property type="entry name" value="Kinase-like_dom_sf"/>
</dbReference>
<reference evidence="3" key="1">
    <citation type="submission" date="2025-08" db="UniProtKB">
        <authorList>
            <consortium name="RefSeq"/>
        </authorList>
    </citation>
    <scope>IDENTIFICATION</scope>
    <source>
        <tissue evidence="3">Adult</tissue>
    </source>
</reference>
<dbReference type="PANTHER" id="PTHR11012">
    <property type="entry name" value="PROTEIN KINASE-LIKE DOMAIN-CONTAINING"/>
    <property type="match status" value="1"/>
</dbReference>
<dbReference type="Gene3D" id="3.90.1200.10">
    <property type="match status" value="1"/>
</dbReference>
<organism evidence="2 3">
    <name type="scientific">Bactrocera dorsalis</name>
    <name type="common">Oriental fruit fly</name>
    <name type="synonym">Dacus dorsalis</name>
    <dbReference type="NCBI Taxonomy" id="27457"/>
    <lineage>
        <taxon>Eukaryota</taxon>
        <taxon>Metazoa</taxon>
        <taxon>Ecdysozoa</taxon>
        <taxon>Arthropoda</taxon>
        <taxon>Hexapoda</taxon>
        <taxon>Insecta</taxon>
        <taxon>Pterygota</taxon>
        <taxon>Neoptera</taxon>
        <taxon>Endopterygota</taxon>
        <taxon>Diptera</taxon>
        <taxon>Brachycera</taxon>
        <taxon>Muscomorpha</taxon>
        <taxon>Tephritoidea</taxon>
        <taxon>Tephritidae</taxon>
        <taxon>Bactrocera</taxon>
        <taxon>Bactrocera</taxon>
    </lineage>
</organism>
<dbReference type="Pfam" id="PF02958">
    <property type="entry name" value="EcKL"/>
    <property type="match status" value="1"/>
</dbReference>